<dbReference type="GO" id="GO:0032259">
    <property type="term" value="P:methylation"/>
    <property type="evidence" value="ECO:0007669"/>
    <property type="project" value="UniProtKB-KW"/>
</dbReference>
<comment type="similarity">
    <text evidence="1">Belongs to the methyltransferase superfamily.</text>
</comment>
<dbReference type="EMBL" id="JADGJW010000078">
    <property type="protein sequence ID" value="KAJ3224868.1"/>
    <property type="molecule type" value="Genomic_DNA"/>
</dbReference>
<organism evidence="5 6">
    <name type="scientific">Clydaea vesicula</name>
    <dbReference type="NCBI Taxonomy" id="447962"/>
    <lineage>
        <taxon>Eukaryota</taxon>
        <taxon>Fungi</taxon>
        <taxon>Fungi incertae sedis</taxon>
        <taxon>Chytridiomycota</taxon>
        <taxon>Chytridiomycota incertae sedis</taxon>
        <taxon>Chytridiomycetes</taxon>
        <taxon>Lobulomycetales</taxon>
        <taxon>Lobulomycetaceae</taxon>
        <taxon>Clydaea</taxon>
    </lineage>
</organism>
<keyword evidence="2" id="KW-0489">Methyltransferase</keyword>
<dbReference type="GO" id="GO:0008168">
    <property type="term" value="F:methyltransferase activity"/>
    <property type="evidence" value="ECO:0007669"/>
    <property type="project" value="UniProtKB-KW"/>
</dbReference>
<dbReference type="CDD" id="cd02440">
    <property type="entry name" value="AdoMet_MTases"/>
    <property type="match status" value="1"/>
</dbReference>
<keyword evidence="6" id="KW-1185">Reference proteome</keyword>
<evidence type="ECO:0000259" key="4">
    <source>
        <dbReference type="Pfam" id="PF13649"/>
    </source>
</evidence>
<reference evidence="5" key="1">
    <citation type="submission" date="2020-05" db="EMBL/GenBank/DDBJ databases">
        <title>Phylogenomic resolution of chytrid fungi.</title>
        <authorList>
            <person name="Stajich J.E."/>
            <person name="Amses K."/>
            <person name="Simmons R."/>
            <person name="Seto K."/>
            <person name="Myers J."/>
            <person name="Bonds A."/>
            <person name="Quandt C.A."/>
            <person name="Barry K."/>
            <person name="Liu P."/>
            <person name="Grigoriev I."/>
            <person name="Longcore J.E."/>
            <person name="James T.Y."/>
        </authorList>
    </citation>
    <scope>NUCLEOTIDE SEQUENCE</scope>
    <source>
        <strain evidence="5">JEL0476</strain>
    </source>
</reference>
<dbReference type="Proteomes" id="UP001211065">
    <property type="component" value="Unassembled WGS sequence"/>
</dbReference>
<sequence length="193" mass="22459">MNDASSGIRSSELYDWFKDFSHFEEFVSANLKKSDKILMLGCGNSKLSEDMCLKGYKNITNVDYAENVINFMKERNLDKPEMKWITMNIKDMSDFSNGEFDAGDVWDPPEELKVEVGKYLKEVSRVLKANSGKFLYITFGQAVSLKFSLQLTEVQHFRKIFLDKSEYNWKIETNTFGDAFHYFVYLMLKNCSS</sequence>
<evidence type="ECO:0000313" key="6">
    <source>
        <dbReference type="Proteomes" id="UP001211065"/>
    </source>
</evidence>
<dbReference type="SUPFAM" id="SSF53335">
    <property type="entry name" value="S-adenosyl-L-methionine-dependent methyltransferases"/>
    <property type="match status" value="1"/>
</dbReference>
<dbReference type="PANTHER" id="PTHR12176">
    <property type="entry name" value="SAM-DEPENDENT METHYLTRANSFERASE SUPERFAMILY PROTEIN"/>
    <property type="match status" value="1"/>
</dbReference>
<comment type="caution">
    <text evidence="5">The sequence shown here is derived from an EMBL/GenBank/DDBJ whole genome shotgun (WGS) entry which is preliminary data.</text>
</comment>
<evidence type="ECO:0000256" key="3">
    <source>
        <dbReference type="ARBA" id="ARBA00022679"/>
    </source>
</evidence>
<dbReference type="Gene3D" id="3.40.50.150">
    <property type="entry name" value="Vaccinia Virus protein VP39"/>
    <property type="match status" value="1"/>
</dbReference>
<dbReference type="InterPro" id="IPR029063">
    <property type="entry name" value="SAM-dependent_MTases_sf"/>
</dbReference>
<evidence type="ECO:0000313" key="5">
    <source>
        <dbReference type="EMBL" id="KAJ3224868.1"/>
    </source>
</evidence>
<dbReference type="PANTHER" id="PTHR12176:SF80">
    <property type="entry name" value="EEF1A LYSINE METHYLTRANSFERASE 4"/>
    <property type="match status" value="1"/>
</dbReference>
<protein>
    <recommendedName>
        <fullName evidence="4">Methyltransferase domain-containing protein</fullName>
    </recommendedName>
</protein>
<keyword evidence="3" id="KW-0808">Transferase</keyword>
<gene>
    <name evidence="5" type="ORF">HK099_007733</name>
</gene>
<evidence type="ECO:0000256" key="2">
    <source>
        <dbReference type="ARBA" id="ARBA00022603"/>
    </source>
</evidence>
<feature type="domain" description="Methyltransferase" evidence="4">
    <location>
        <begin position="37"/>
        <end position="129"/>
    </location>
</feature>
<accession>A0AAD5U5B4</accession>
<evidence type="ECO:0000256" key="1">
    <source>
        <dbReference type="ARBA" id="ARBA00008361"/>
    </source>
</evidence>
<dbReference type="InterPro" id="IPR051419">
    <property type="entry name" value="Lys/N-term_MeTrsfase_sf"/>
</dbReference>
<proteinExistence type="inferred from homology"/>
<name>A0AAD5U5B4_9FUNG</name>
<dbReference type="InterPro" id="IPR041698">
    <property type="entry name" value="Methyltransf_25"/>
</dbReference>
<dbReference type="Pfam" id="PF13649">
    <property type="entry name" value="Methyltransf_25"/>
    <property type="match status" value="1"/>
</dbReference>
<dbReference type="AlphaFoldDB" id="A0AAD5U5B4"/>